<dbReference type="EMBL" id="JBHSFW010000001">
    <property type="protein sequence ID" value="MFC4617949.1"/>
    <property type="molecule type" value="Genomic_DNA"/>
</dbReference>
<protein>
    <submittedName>
        <fullName evidence="2">Asp23/Gls24 family envelope stress response protein</fullName>
    </submittedName>
</protein>
<name>A0ABV9GK94_9BACL</name>
<keyword evidence="3" id="KW-1185">Reference proteome</keyword>
<comment type="caution">
    <text evidence="2">The sequence shown here is derived from an EMBL/GenBank/DDBJ whole genome shotgun (WGS) entry which is preliminary data.</text>
</comment>
<dbReference type="Proteomes" id="UP001596022">
    <property type="component" value="Unassembled WGS sequence"/>
</dbReference>
<organism evidence="2 3">
    <name type="scientific">Camelliibacillus cellulosilyticus</name>
    <dbReference type="NCBI Taxonomy" id="2174486"/>
    <lineage>
        <taxon>Bacteria</taxon>
        <taxon>Bacillati</taxon>
        <taxon>Bacillota</taxon>
        <taxon>Bacilli</taxon>
        <taxon>Bacillales</taxon>
        <taxon>Sporolactobacillaceae</taxon>
        <taxon>Camelliibacillus</taxon>
    </lineage>
</organism>
<proteinExistence type="inferred from homology"/>
<comment type="similarity">
    <text evidence="1">Belongs to the asp23 family.</text>
</comment>
<dbReference type="Pfam" id="PF03780">
    <property type="entry name" value="Asp23"/>
    <property type="match status" value="1"/>
</dbReference>
<evidence type="ECO:0000256" key="1">
    <source>
        <dbReference type="ARBA" id="ARBA00005721"/>
    </source>
</evidence>
<dbReference type="RefSeq" id="WP_376845530.1">
    <property type="nucleotide sequence ID" value="NZ_JBHSFW010000001.1"/>
</dbReference>
<sequence length="128" mass="13666">MFEMDDVATDLGKVEISPEVIEVIAGLAASEIDGVTAMHGGFATGVAERMGRKNYGKGVKVDLGDEGITIDVQLYMRFGVSIPEVGRLVQENIAQTLRTMTSLEALAINIHVVGIQFDAEKLGAEAKD</sequence>
<gene>
    <name evidence="2" type="ORF">ACFO4N_04295</name>
</gene>
<accession>A0ABV9GK94</accession>
<dbReference type="PANTHER" id="PTHR34297:SF1">
    <property type="entry name" value="ASP23_GLS24 FAMILY ENVELOPE STRESS RESPONSE PROTEIN"/>
    <property type="match status" value="1"/>
</dbReference>
<reference evidence="3" key="1">
    <citation type="journal article" date="2019" name="Int. J. Syst. Evol. Microbiol.">
        <title>The Global Catalogue of Microorganisms (GCM) 10K type strain sequencing project: providing services to taxonomists for standard genome sequencing and annotation.</title>
        <authorList>
            <consortium name="The Broad Institute Genomics Platform"/>
            <consortium name="The Broad Institute Genome Sequencing Center for Infectious Disease"/>
            <person name="Wu L."/>
            <person name="Ma J."/>
        </authorList>
    </citation>
    <scope>NUCLEOTIDE SEQUENCE [LARGE SCALE GENOMIC DNA]</scope>
    <source>
        <strain evidence="3">CGMCC 1.16306</strain>
    </source>
</reference>
<dbReference type="PANTHER" id="PTHR34297">
    <property type="entry name" value="HYPOTHETICAL CYTOSOLIC PROTEIN-RELATED"/>
    <property type="match status" value="1"/>
</dbReference>
<evidence type="ECO:0000313" key="2">
    <source>
        <dbReference type="EMBL" id="MFC4617949.1"/>
    </source>
</evidence>
<evidence type="ECO:0000313" key="3">
    <source>
        <dbReference type="Proteomes" id="UP001596022"/>
    </source>
</evidence>
<dbReference type="InterPro" id="IPR005531">
    <property type="entry name" value="Asp23"/>
</dbReference>